<dbReference type="InterPro" id="IPR013078">
    <property type="entry name" value="His_Pase_superF_clade-1"/>
</dbReference>
<proteinExistence type="predicted"/>
<sequence>MDQPFVSHILCLRHGKTRYTGVFPDLTEEGGAHIQQVAHAFVKPWMIEHKIDRSTLEIVSSPAPRAQGTADVVTRVVGHIPVVVCKNLGAMEWRDGARARAALEAFNGKGYVDYETEPVFGDATIFETREEVRDRWYTFLAGYIRSVWLSKSPQHAIMVSHYEVLQNVVYDLFGIVASAETALQHGEPILLSVSFDDLGRATVSGRFRDVTAIALFDHCRPDFGFF</sequence>
<dbReference type="InterPro" id="IPR029033">
    <property type="entry name" value="His_PPase_superfam"/>
</dbReference>
<reference evidence="1 2" key="1">
    <citation type="journal article" date="2015" name="Nature">
        <title>rRNA introns, odd ribosomes, and small enigmatic genomes across a large radiation of phyla.</title>
        <authorList>
            <person name="Brown C.T."/>
            <person name="Hug L.A."/>
            <person name="Thomas B.C."/>
            <person name="Sharon I."/>
            <person name="Castelle C.J."/>
            <person name="Singh A."/>
            <person name="Wilkins M.J."/>
            <person name="Williams K.H."/>
            <person name="Banfield J.F."/>
        </authorList>
    </citation>
    <scope>NUCLEOTIDE SEQUENCE [LARGE SCALE GENOMIC DNA]</scope>
</reference>
<dbReference type="Gene3D" id="3.40.50.1240">
    <property type="entry name" value="Phosphoglycerate mutase-like"/>
    <property type="match status" value="1"/>
</dbReference>
<gene>
    <name evidence="1" type="ORF">UY81_C0008G0012</name>
</gene>
<evidence type="ECO:0000313" key="2">
    <source>
        <dbReference type="Proteomes" id="UP000034290"/>
    </source>
</evidence>
<protein>
    <recommendedName>
        <fullName evidence="3">Phosphoglycerate mutase</fullName>
    </recommendedName>
</protein>
<dbReference type="SUPFAM" id="SSF53254">
    <property type="entry name" value="Phosphoglycerate mutase-like"/>
    <property type="match status" value="1"/>
</dbReference>
<dbReference type="Proteomes" id="UP000034290">
    <property type="component" value="Unassembled WGS sequence"/>
</dbReference>
<evidence type="ECO:0008006" key="3">
    <source>
        <dbReference type="Google" id="ProtNLM"/>
    </source>
</evidence>
<dbReference type="Pfam" id="PF00300">
    <property type="entry name" value="His_Phos_1"/>
    <property type="match status" value="1"/>
</dbReference>
<dbReference type="AlphaFoldDB" id="A0A0G1Y1C2"/>
<dbReference type="EMBL" id="LCRM01000008">
    <property type="protein sequence ID" value="KKW36960.1"/>
    <property type="molecule type" value="Genomic_DNA"/>
</dbReference>
<evidence type="ECO:0000313" key="1">
    <source>
        <dbReference type="EMBL" id="KKW36960.1"/>
    </source>
</evidence>
<name>A0A0G1Y1C2_9BACT</name>
<comment type="caution">
    <text evidence="1">The sequence shown here is derived from an EMBL/GenBank/DDBJ whole genome shotgun (WGS) entry which is preliminary data.</text>
</comment>
<organism evidence="1 2">
    <name type="scientific">Candidatus Giovannonibacteria bacterium GW2011_GWA2_53_7</name>
    <dbReference type="NCBI Taxonomy" id="1618650"/>
    <lineage>
        <taxon>Bacteria</taxon>
        <taxon>Candidatus Giovannoniibacteriota</taxon>
    </lineage>
</organism>
<accession>A0A0G1Y1C2</accession>